<evidence type="ECO:0000256" key="1">
    <source>
        <dbReference type="SAM" id="Coils"/>
    </source>
</evidence>
<keyword evidence="4" id="KW-1185">Reference proteome</keyword>
<protein>
    <submittedName>
        <fullName evidence="3">Uncharacterized protein</fullName>
    </submittedName>
</protein>
<feature type="compositionally biased region" description="Basic and acidic residues" evidence="2">
    <location>
        <begin position="213"/>
        <end position="227"/>
    </location>
</feature>
<name>S7S0Q9_GLOTA</name>
<feature type="compositionally biased region" description="Low complexity" evidence="2">
    <location>
        <begin position="338"/>
        <end position="361"/>
    </location>
</feature>
<sequence length="420" mass="45069">MCVVQGSLEQAISTCPMCKVYRPSSARCPHKRDVCRNKAAHPHEVIYMKNAEVQTFNGCGYCKWAERNPPPQLSGSRNPGWPGCCRPPGAGEHKLVPAADWLAVSSVHNIPIPPEIKALLDRVVATRSPPLHSQSINTPRSPNSPPAPSMERKNSGSSGGTVKATIVPIRTAPMGIPPKSRSNGSPKQTVSSLTGSLSRNMGLHISSSPSQMEPRENYRHGEKRSEQAHSSPGSKSKELDGSVGRRGSARRPSVSAALQTPTMAKPLLPEESPHPTLRRRASTANTTAAANKSPSPPTRSTEISSNTASLSRRPQNHRRASLSEVFTGMKVTRKGPNSASSESGGSASSGSLSESTVTSEGFTDYLSDDSEAEIQRQAEIKAAQIAQNQMEELEFKTARLQLANVDLRPPKSWNPTSAKQ</sequence>
<dbReference type="RefSeq" id="XP_007862348.1">
    <property type="nucleotide sequence ID" value="XM_007864157.1"/>
</dbReference>
<feature type="compositionally biased region" description="Polar residues" evidence="2">
    <location>
        <begin position="180"/>
        <end position="211"/>
    </location>
</feature>
<feature type="region of interest" description="Disordered" evidence="2">
    <location>
        <begin position="129"/>
        <end position="370"/>
    </location>
</feature>
<reference evidence="3 4" key="1">
    <citation type="journal article" date="2012" name="Science">
        <title>The Paleozoic origin of enzymatic lignin decomposition reconstructed from 31 fungal genomes.</title>
        <authorList>
            <person name="Floudas D."/>
            <person name="Binder M."/>
            <person name="Riley R."/>
            <person name="Barry K."/>
            <person name="Blanchette R.A."/>
            <person name="Henrissat B."/>
            <person name="Martinez A.T."/>
            <person name="Otillar R."/>
            <person name="Spatafora J.W."/>
            <person name="Yadav J.S."/>
            <person name="Aerts A."/>
            <person name="Benoit I."/>
            <person name="Boyd A."/>
            <person name="Carlson A."/>
            <person name="Copeland A."/>
            <person name="Coutinho P.M."/>
            <person name="de Vries R.P."/>
            <person name="Ferreira P."/>
            <person name="Findley K."/>
            <person name="Foster B."/>
            <person name="Gaskell J."/>
            <person name="Glotzer D."/>
            <person name="Gorecki P."/>
            <person name="Heitman J."/>
            <person name="Hesse C."/>
            <person name="Hori C."/>
            <person name="Igarashi K."/>
            <person name="Jurgens J.A."/>
            <person name="Kallen N."/>
            <person name="Kersten P."/>
            <person name="Kohler A."/>
            <person name="Kuees U."/>
            <person name="Kumar T.K.A."/>
            <person name="Kuo A."/>
            <person name="LaButti K."/>
            <person name="Larrondo L.F."/>
            <person name="Lindquist E."/>
            <person name="Ling A."/>
            <person name="Lombard V."/>
            <person name="Lucas S."/>
            <person name="Lundell T."/>
            <person name="Martin R."/>
            <person name="McLaughlin D.J."/>
            <person name="Morgenstern I."/>
            <person name="Morin E."/>
            <person name="Murat C."/>
            <person name="Nagy L.G."/>
            <person name="Nolan M."/>
            <person name="Ohm R.A."/>
            <person name="Patyshakuliyeva A."/>
            <person name="Rokas A."/>
            <person name="Ruiz-Duenas F.J."/>
            <person name="Sabat G."/>
            <person name="Salamov A."/>
            <person name="Samejima M."/>
            <person name="Schmutz J."/>
            <person name="Slot J.C."/>
            <person name="St John F."/>
            <person name="Stenlid J."/>
            <person name="Sun H."/>
            <person name="Sun S."/>
            <person name="Syed K."/>
            <person name="Tsang A."/>
            <person name="Wiebenga A."/>
            <person name="Young D."/>
            <person name="Pisabarro A."/>
            <person name="Eastwood D.C."/>
            <person name="Martin F."/>
            <person name="Cullen D."/>
            <person name="Grigoriev I.V."/>
            <person name="Hibbett D.S."/>
        </authorList>
    </citation>
    <scope>NUCLEOTIDE SEQUENCE [LARGE SCALE GENOMIC DNA]</scope>
    <source>
        <strain evidence="3 4">ATCC 11539</strain>
    </source>
</reference>
<evidence type="ECO:0000256" key="2">
    <source>
        <dbReference type="SAM" id="MobiDB-lite"/>
    </source>
</evidence>
<dbReference type="OrthoDB" id="3217643at2759"/>
<dbReference type="AlphaFoldDB" id="S7S0Q9"/>
<dbReference type="OMA" id="REICRNR"/>
<gene>
    <name evidence="3" type="ORF">GLOTRDRAFT_136218</name>
</gene>
<feature type="coiled-coil region" evidence="1">
    <location>
        <begin position="376"/>
        <end position="403"/>
    </location>
</feature>
<feature type="compositionally biased region" description="Polar residues" evidence="2">
    <location>
        <begin position="131"/>
        <end position="141"/>
    </location>
</feature>
<feature type="compositionally biased region" description="Polar residues" evidence="2">
    <location>
        <begin position="298"/>
        <end position="313"/>
    </location>
</feature>
<feature type="compositionally biased region" description="Low complexity" evidence="2">
    <location>
        <begin position="282"/>
        <end position="291"/>
    </location>
</feature>
<keyword evidence="1" id="KW-0175">Coiled coil</keyword>
<evidence type="ECO:0000313" key="3">
    <source>
        <dbReference type="EMBL" id="EPQ59319.1"/>
    </source>
</evidence>
<accession>S7S0Q9</accession>
<evidence type="ECO:0000313" key="4">
    <source>
        <dbReference type="Proteomes" id="UP000030669"/>
    </source>
</evidence>
<dbReference type="KEGG" id="gtr:GLOTRDRAFT_136218"/>
<dbReference type="HOGENOM" id="CLU_637911_0_0_1"/>
<dbReference type="GeneID" id="19303495"/>
<organism evidence="3 4">
    <name type="scientific">Gloeophyllum trabeum (strain ATCC 11539 / FP-39264 / Madison 617)</name>
    <name type="common">Brown rot fungus</name>
    <dbReference type="NCBI Taxonomy" id="670483"/>
    <lineage>
        <taxon>Eukaryota</taxon>
        <taxon>Fungi</taxon>
        <taxon>Dikarya</taxon>
        <taxon>Basidiomycota</taxon>
        <taxon>Agaricomycotina</taxon>
        <taxon>Agaricomycetes</taxon>
        <taxon>Gloeophyllales</taxon>
        <taxon>Gloeophyllaceae</taxon>
        <taxon>Gloeophyllum</taxon>
    </lineage>
</organism>
<dbReference type="eggNOG" id="ENOG502SM1Z">
    <property type="taxonomic scope" value="Eukaryota"/>
</dbReference>
<proteinExistence type="predicted"/>
<dbReference type="EMBL" id="KB469297">
    <property type="protein sequence ID" value="EPQ59319.1"/>
    <property type="molecule type" value="Genomic_DNA"/>
</dbReference>
<dbReference type="Proteomes" id="UP000030669">
    <property type="component" value="Unassembled WGS sequence"/>
</dbReference>